<organism evidence="8 9">
    <name type="scientific">Acer saccharum</name>
    <name type="common">Sugar maple</name>
    <dbReference type="NCBI Taxonomy" id="4024"/>
    <lineage>
        <taxon>Eukaryota</taxon>
        <taxon>Viridiplantae</taxon>
        <taxon>Streptophyta</taxon>
        <taxon>Embryophyta</taxon>
        <taxon>Tracheophyta</taxon>
        <taxon>Spermatophyta</taxon>
        <taxon>Magnoliopsida</taxon>
        <taxon>eudicotyledons</taxon>
        <taxon>Gunneridae</taxon>
        <taxon>Pentapetalae</taxon>
        <taxon>rosids</taxon>
        <taxon>malvids</taxon>
        <taxon>Sapindales</taxon>
        <taxon>Sapindaceae</taxon>
        <taxon>Hippocastanoideae</taxon>
        <taxon>Acereae</taxon>
        <taxon>Acer</taxon>
    </lineage>
</organism>
<dbReference type="InterPro" id="IPR009450">
    <property type="entry name" value="Plno_GlcNAc_GPI2"/>
</dbReference>
<keyword evidence="6" id="KW-1133">Transmembrane helix</keyword>
<comment type="caution">
    <text evidence="8">The sequence shown here is derived from an EMBL/GenBank/DDBJ whole genome shotgun (WGS) entry which is preliminary data.</text>
</comment>
<dbReference type="PANTHER" id="PTHR12982:SF0">
    <property type="entry name" value="PHOSPHATIDYLINOSITOL N-ACETYLGLUCOSAMINYLTRANSFERASE SUBUNIT C"/>
    <property type="match status" value="1"/>
</dbReference>
<dbReference type="EMBL" id="JAUESC010000385">
    <property type="protein sequence ID" value="KAK0578439.1"/>
    <property type="molecule type" value="Genomic_DNA"/>
</dbReference>
<evidence type="ECO:0000256" key="7">
    <source>
        <dbReference type="ARBA" id="ARBA00023136"/>
    </source>
</evidence>
<dbReference type="GO" id="GO:0006506">
    <property type="term" value="P:GPI anchor biosynthetic process"/>
    <property type="evidence" value="ECO:0007669"/>
    <property type="project" value="UniProtKB-KW"/>
</dbReference>
<comment type="similarity">
    <text evidence="3">Belongs to the PIGC family.</text>
</comment>
<gene>
    <name evidence="8" type="ORF">LWI29_010366</name>
</gene>
<dbReference type="Proteomes" id="UP001168877">
    <property type="component" value="Unassembled WGS sequence"/>
</dbReference>
<dbReference type="PANTHER" id="PTHR12982">
    <property type="entry name" value="PHOSPHATIDYLINOSITOL GLYCAN, CLASS C"/>
    <property type="match status" value="1"/>
</dbReference>
<sequence length="102" mass="11959">MDACTSDCSSLTPQRWRKVAYGGMQPGYDDNHTDETFLADMVMNASVVKRDILKLFENRRIMLFLVEITQRWINLIYATMERLISHNKEGILTETGRRNLRF</sequence>
<accession>A0AA39V786</accession>
<dbReference type="GO" id="GO:0000506">
    <property type="term" value="C:glycosylphosphatidylinositol-N-acetylglucosaminyltransferase (GPI-GnT) complex"/>
    <property type="evidence" value="ECO:0007669"/>
    <property type="project" value="TreeGrafter"/>
</dbReference>
<keyword evidence="7" id="KW-0472">Membrane</keyword>
<dbReference type="AlphaFoldDB" id="A0AA39V786"/>
<name>A0AA39V786_ACESA</name>
<reference evidence="8" key="1">
    <citation type="journal article" date="2022" name="Plant J.">
        <title>Strategies of tolerance reflected in two North American maple genomes.</title>
        <authorList>
            <person name="McEvoy S.L."/>
            <person name="Sezen U.U."/>
            <person name="Trouern-Trend A."/>
            <person name="McMahon S.M."/>
            <person name="Schaberg P.G."/>
            <person name="Yang J."/>
            <person name="Wegrzyn J.L."/>
            <person name="Swenson N.G."/>
        </authorList>
    </citation>
    <scope>NUCLEOTIDE SEQUENCE</scope>
    <source>
        <strain evidence="8">NS2018</strain>
    </source>
</reference>
<evidence type="ECO:0000256" key="4">
    <source>
        <dbReference type="ARBA" id="ARBA00022502"/>
    </source>
</evidence>
<keyword evidence="9" id="KW-1185">Reference proteome</keyword>
<proteinExistence type="inferred from homology"/>
<keyword evidence="5" id="KW-0812">Transmembrane</keyword>
<reference evidence="8" key="2">
    <citation type="submission" date="2023-06" db="EMBL/GenBank/DDBJ databases">
        <authorList>
            <person name="Swenson N.G."/>
            <person name="Wegrzyn J.L."/>
            <person name="Mcevoy S.L."/>
        </authorList>
    </citation>
    <scope>NUCLEOTIDE SEQUENCE</scope>
    <source>
        <strain evidence="8">NS2018</strain>
        <tissue evidence="8">Leaf</tissue>
    </source>
</reference>
<evidence type="ECO:0000313" key="8">
    <source>
        <dbReference type="EMBL" id="KAK0578439.1"/>
    </source>
</evidence>
<dbReference type="Pfam" id="PF06432">
    <property type="entry name" value="GPI2"/>
    <property type="match status" value="1"/>
</dbReference>
<evidence type="ECO:0000256" key="5">
    <source>
        <dbReference type="ARBA" id="ARBA00022692"/>
    </source>
</evidence>
<evidence type="ECO:0000313" key="9">
    <source>
        <dbReference type="Proteomes" id="UP001168877"/>
    </source>
</evidence>
<evidence type="ECO:0000256" key="2">
    <source>
        <dbReference type="ARBA" id="ARBA00004687"/>
    </source>
</evidence>
<evidence type="ECO:0000256" key="6">
    <source>
        <dbReference type="ARBA" id="ARBA00022989"/>
    </source>
</evidence>
<comment type="subcellular location">
    <subcellularLocation>
        <location evidence="1">Membrane</location>
        <topology evidence="1">Multi-pass membrane protein</topology>
    </subcellularLocation>
</comment>
<evidence type="ECO:0000256" key="1">
    <source>
        <dbReference type="ARBA" id="ARBA00004141"/>
    </source>
</evidence>
<comment type="pathway">
    <text evidence="2">Glycolipid biosynthesis; glycosylphosphatidylinositol-anchor biosynthesis.</text>
</comment>
<keyword evidence="4" id="KW-0337">GPI-anchor biosynthesis</keyword>
<protein>
    <submittedName>
        <fullName evidence="8">Uncharacterized protein</fullName>
    </submittedName>
</protein>
<evidence type="ECO:0000256" key="3">
    <source>
        <dbReference type="ARBA" id="ARBA00008321"/>
    </source>
</evidence>